<gene>
    <name evidence="1" type="ORF">MRATA1EN3_LOCUS18818</name>
</gene>
<reference evidence="1" key="1">
    <citation type="submission" date="2023-05" db="EMBL/GenBank/DDBJ databases">
        <authorList>
            <consortium name="ELIXIR-Norway"/>
        </authorList>
    </citation>
    <scope>NUCLEOTIDE SEQUENCE</scope>
</reference>
<organism evidence="1 2">
    <name type="scientific">Rangifer tarandus platyrhynchus</name>
    <name type="common">Svalbard reindeer</name>
    <dbReference type="NCBI Taxonomy" id="3082113"/>
    <lineage>
        <taxon>Eukaryota</taxon>
        <taxon>Metazoa</taxon>
        <taxon>Chordata</taxon>
        <taxon>Craniata</taxon>
        <taxon>Vertebrata</taxon>
        <taxon>Euteleostomi</taxon>
        <taxon>Mammalia</taxon>
        <taxon>Eutheria</taxon>
        <taxon>Laurasiatheria</taxon>
        <taxon>Artiodactyla</taxon>
        <taxon>Ruminantia</taxon>
        <taxon>Pecora</taxon>
        <taxon>Cervidae</taxon>
        <taxon>Odocoileinae</taxon>
        <taxon>Rangifer</taxon>
    </lineage>
</organism>
<accession>A0ACB0F3N4</accession>
<dbReference type="EMBL" id="OX596114">
    <property type="protein sequence ID" value="CAI9707605.1"/>
    <property type="molecule type" value="Genomic_DNA"/>
</dbReference>
<protein>
    <submittedName>
        <fullName evidence="1">Uncharacterized protein</fullName>
    </submittedName>
</protein>
<evidence type="ECO:0000313" key="2">
    <source>
        <dbReference type="Proteomes" id="UP001162501"/>
    </source>
</evidence>
<evidence type="ECO:0000313" key="1">
    <source>
        <dbReference type="EMBL" id="CAI9707605.1"/>
    </source>
</evidence>
<sequence length="782" mass="83272">MAYRPRSPAGYEGRRDNDASPPPPARWSLGRKRTADGRRRKPEDAEGLARPPSGHRPDSFTTPEGPKPRSRCSDWASAVEEDEMRTKVNKEIARYKRKLLINDFGRERKSSSGSSDSKESVSALPADLETDESVLMRRQKQINYGKNTIAYDRYIKEVPRHLRQPGVHPKTPNKFKKYSRRSWDQQIRLWKVALHFWDPPAEEGCDLQEIHPVDLGEMETESAESSSESQTSSQDNFDVFCGTPTKVRHMDRQAGDEFDLEACLTEPLRDFSAMSSPAPPAGQLPGMQPRLRGRLIGVVILSSRRSCTRILSFLLARRDPAIKLLTLCLSGRKMLMAPPTKLAVLFKKGVGKPPPSFGQEWRAGPCRRPTTGASTVLPENTCLRGPHVQTLLEDGRGPAAGRAGPQGTHSADGSLVTTPRCGSAKCYPGGAGFSNVQIRTAAPITPPGLRDAPVAEDKALPLGSDGRVPSLLSSQEPWTTASGPTPPTSQDGAVERPERAGGLPKAAQPAPVRAARAATAGQRSGPVGTPELPAGPPAGPGRSRWADRRPRAKRAPAPPQIAVTGEPRGPEGGTTPTARSRIGWWGSDSAGGARAAHAPFAGSPRKRTRELGAARRPADCRVGAEAPPPLREERGLTAGASRPCPARPRSGAGLSVARELRTLRRAAFVRLSPGDAGTGGSRPGVGTPAARTAPESVRTPGPPKPSAPQDLAHPGALRAPRISGPLCPESSAHPGISVSPGSPAAQESGSPRACGPRAFRPPFGDLGCRLCKLPPPSAQTCA</sequence>
<proteinExistence type="predicted"/>
<name>A0ACB0F3N4_RANTA</name>
<dbReference type="Proteomes" id="UP001162501">
    <property type="component" value="Chromosome 30"/>
</dbReference>